<dbReference type="RefSeq" id="WP_111360171.1">
    <property type="nucleotide sequence ID" value="NZ_NHSK01000145.1"/>
</dbReference>
<feature type="transmembrane region" description="Helical" evidence="2">
    <location>
        <begin position="74"/>
        <end position="94"/>
    </location>
</feature>
<dbReference type="AlphaFoldDB" id="A0A327JYB6"/>
<reference evidence="3 4" key="1">
    <citation type="submission" date="2017-07" db="EMBL/GenBank/DDBJ databases">
        <title>Draft Genome Sequences of Select Purple Nonsulfur Bacteria.</title>
        <authorList>
            <person name="Lasarre B."/>
            <person name="Mckinlay J.B."/>
        </authorList>
    </citation>
    <scope>NUCLEOTIDE SEQUENCE [LARGE SCALE GENOMIC DNA]</scope>
    <source>
        <strain evidence="3 4">DSM 11907</strain>
    </source>
</reference>
<feature type="region of interest" description="Disordered" evidence="1">
    <location>
        <begin position="1"/>
        <end position="21"/>
    </location>
</feature>
<feature type="transmembrane region" description="Helical" evidence="2">
    <location>
        <begin position="139"/>
        <end position="159"/>
    </location>
</feature>
<evidence type="ECO:0000256" key="2">
    <source>
        <dbReference type="SAM" id="Phobius"/>
    </source>
</evidence>
<evidence type="ECO:0000313" key="4">
    <source>
        <dbReference type="Proteomes" id="UP000248863"/>
    </source>
</evidence>
<organism evidence="3 4">
    <name type="scientific">Rhodoplanes elegans</name>
    <dbReference type="NCBI Taxonomy" id="29408"/>
    <lineage>
        <taxon>Bacteria</taxon>
        <taxon>Pseudomonadati</taxon>
        <taxon>Pseudomonadota</taxon>
        <taxon>Alphaproteobacteria</taxon>
        <taxon>Hyphomicrobiales</taxon>
        <taxon>Nitrobacteraceae</taxon>
        <taxon>Rhodoplanes</taxon>
    </lineage>
</organism>
<dbReference type="Proteomes" id="UP000248863">
    <property type="component" value="Unassembled WGS sequence"/>
</dbReference>
<feature type="transmembrane region" description="Helical" evidence="2">
    <location>
        <begin position="27"/>
        <end position="53"/>
    </location>
</feature>
<keyword evidence="2" id="KW-0472">Membrane</keyword>
<evidence type="ECO:0000256" key="1">
    <source>
        <dbReference type="SAM" id="MobiDB-lite"/>
    </source>
</evidence>
<proteinExistence type="predicted"/>
<evidence type="ECO:0000313" key="3">
    <source>
        <dbReference type="EMBL" id="RAI30616.1"/>
    </source>
</evidence>
<name>A0A327JYB6_9BRAD</name>
<comment type="caution">
    <text evidence="3">The sequence shown here is derived from an EMBL/GenBank/DDBJ whole genome shotgun (WGS) entry which is preliminary data.</text>
</comment>
<dbReference type="EMBL" id="NPEU01000593">
    <property type="protein sequence ID" value="RAI30616.1"/>
    <property type="molecule type" value="Genomic_DNA"/>
</dbReference>
<keyword evidence="4" id="KW-1185">Reference proteome</keyword>
<keyword evidence="2" id="KW-1133">Transmembrane helix</keyword>
<keyword evidence="2" id="KW-0812">Transmembrane</keyword>
<protein>
    <submittedName>
        <fullName evidence="3">Uncharacterized protein</fullName>
    </submittedName>
</protein>
<feature type="transmembrane region" description="Helical" evidence="2">
    <location>
        <begin position="106"/>
        <end position="127"/>
    </location>
</feature>
<accession>A0A327JYB6</accession>
<gene>
    <name evidence="3" type="ORF">CH338_27340</name>
</gene>
<sequence>MNRAANRRATPPTTASATDETAPSSRALIMCVAVLGGVMATIAAQLAFARFGLDLGAAWRAMMGMRSGQMRSAFAWWAIALTAFAAGFLIALVTRWLSGTEANLAILYWIGGLALVAGLAVVGHAAGAPSGLSVGASTALGLTTLAAAGLLSLLGGYFATRR</sequence>